<dbReference type="PANTHER" id="PTHR13947:SF37">
    <property type="entry name" value="LD18367P"/>
    <property type="match status" value="1"/>
</dbReference>
<evidence type="ECO:0000313" key="4">
    <source>
        <dbReference type="Proteomes" id="UP000546464"/>
    </source>
</evidence>
<dbReference type="Proteomes" id="UP000546464">
    <property type="component" value="Unassembled WGS sequence"/>
</dbReference>
<evidence type="ECO:0000313" key="3">
    <source>
        <dbReference type="EMBL" id="MBC2593610.1"/>
    </source>
</evidence>
<keyword evidence="4" id="KW-1185">Reference proteome</keyword>
<feature type="domain" description="N-acetyltransferase" evidence="2">
    <location>
        <begin position="5"/>
        <end position="164"/>
    </location>
</feature>
<comment type="caution">
    <text evidence="3">The sequence shown here is derived from an EMBL/GenBank/DDBJ whole genome shotgun (WGS) entry which is preliminary data.</text>
</comment>
<reference evidence="3 4" key="1">
    <citation type="submission" date="2020-07" db="EMBL/GenBank/DDBJ databases">
        <authorList>
            <person name="Feng X."/>
        </authorList>
    </citation>
    <scope>NUCLEOTIDE SEQUENCE [LARGE SCALE GENOMIC DNA]</scope>
    <source>
        <strain evidence="3 4">JCM31066</strain>
    </source>
</reference>
<dbReference type="CDD" id="cd04301">
    <property type="entry name" value="NAT_SF"/>
    <property type="match status" value="1"/>
</dbReference>
<organism evidence="3 4">
    <name type="scientific">Ruficoccus amylovorans</name>
    <dbReference type="NCBI Taxonomy" id="1804625"/>
    <lineage>
        <taxon>Bacteria</taxon>
        <taxon>Pseudomonadati</taxon>
        <taxon>Verrucomicrobiota</taxon>
        <taxon>Opitutia</taxon>
        <taxon>Puniceicoccales</taxon>
        <taxon>Cerasicoccaceae</taxon>
        <taxon>Ruficoccus</taxon>
    </lineage>
</organism>
<dbReference type="InterPro" id="IPR016181">
    <property type="entry name" value="Acyl_CoA_acyltransferase"/>
</dbReference>
<evidence type="ECO:0000259" key="2">
    <source>
        <dbReference type="PROSITE" id="PS51186"/>
    </source>
</evidence>
<dbReference type="PANTHER" id="PTHR13947">
    <property type="entry name" value="GNAT FAMILY N-ACETYLTRANSFERASE"/>
    <property type="match status" value="1"/>
</dbReference>
<dbReference type="GO" id="GO:0008080">
    <property type="term" value="F:N-acetyltransferase activity"/>
    <property type="evidence" value="ECO:0007669"/>
    <property type="project" value="InterPro"/>
</dbReference>
<dbReference type="RefSeq" id="WP_185674615.1">
    <property type="nucleotide sequence ID" value="NZ_JACHVB010000014.1"/>
</dbReference>
<name>A0A842HBF9_9BACT</name>
<dbReference type="SUPFAM" id="SSF55729">
    <property type="entry name" value="Acyl-CoA N-acyltransferases (Nat)"/>
    <property type="match status" value="1"/>
</dbReference>
<dbReference type="InterPro" id="IPR050769">
    <property type="entry name" value="NAT_camello-type"/>
</dbReference>
<accession>A0A842HBF9</accession>
<proteinExistence type="predicted"/>
<keyword evidence="1 3" id="KW-0808">Transferase</keyword>
<dbReference type="AlphaFoldDB" id="A0A842HBF9"/>
<dbReference type="Gene3D" id="3.40.630.30">
    <property type="match status" value="1"/>
</dbReference>
<dbReference type="EMBL" id="JACHVB010000014">
    <property type="protein sequence ID" value="MBC2593610.1"/>
    <property type="molecule type" value="Genomic_DNA"/>
</dbReference>
<sequence>MDTMVDIRRLRMEELPRVEELARRIWPECFGGLLSSEQIAAMLDAIYAREVLERDGREKGHCFWLAQVDGADSGFVAAYREAETLWIRKLYVLERCRGLGIGKKLIAAARAHFCEVRSLALNVNVANEKAIAFYRSQGFVAAERVSVTMGPYEFEDFVMRREIADK</sequence>
<protein>
    <submittedName>
        <fullName evidence="3">GNAT family N-acetyltransferase</fullName>
    </submittedName>
</protein>
<gene>
    <name evidence="3" type="ORF">H5P28_04975</name>
</gene>
<dbReference type="PROSITE" id="PS51186">
    <property type="entry name" value="GNAT"/>
    <property type="match status" value="1"/>
</dbReference>
<dbReference type="InterPro" id="IPR000182">
    <property type="entry name" value="GNAT_dom"/>
</dbReference>
<evidence type="ECO:0000256" key="1">
    <source>
        <dbReference type="ARBA" id="ARBA00022679"/>
    </source>
</evidence>
<dbReference type="Pfam" id="PF13508">
    <property type="entry name" value="Acetyltransf_7"/>
    <property type="match status" value="1"/>
</dbReference>